<comment type="similarity">
    <text evidence="1">Belongs to the peptidase S9A family.</text>
</comment>
<dbReference type="InterPro" id="IPR001375">
    <property type="entry name" value="Peptidase_S9_cat"/>
</dbReference>
<evidence type="ECO:0000313" key="7">
    <source>
        <dbReference type="EMBL" id="GGJ87819.1"/>
    </source>
</evidence>
<dbReference type="RefSeq" id="WP_188964589.1">
    <property type="nucleotide sequence ID" value="NZ_BMOE01000019.1"/>
</dbReference>
<dbReference type="Pfam" id="PF02897">
    <property type="entry name" value="Peptidase_S9_N"/>
    <property type="match status" value="1"/>
</dbReference>
<dbReference type="EMBL" id="BMOE01000019">
    <property type="protein sequence ID" value="GGJ87819.1"/>
    <property type="molecule type" value="Genomic_DNA"/>
</dbReference>
<dbReference type="SUPFAM" id="SSF50993">
    <property type="entry name" value="Peptidase/esterase 'gauge' domain"/>
    <property type="match status" value="1"/>
</dbReference>
<organism evidence="7 8">
    <name type="scientific">Deinococcus aquiradiocola</name>
    <dbReference type="NCBI Taxonomy" id="393059"/>
    <lineage>
        <taxon>Bacteria</taxon>
        <taxon>Thermotogati</taxon>
        <taxon>Deinococcota</taxon>
        <taxon>Deinococci</taxon>
        <taxon>Deinococcales</taxon>
        <taxon>Deinococcaceae</taxon>
        <taxon>Deinococcus</taxon>
    </lineage>
</organism>
<gene>
    <name evidence="7" type="ORF">GCM10008939_34860</name>
</gene>
<dbReference type="InterPro" id="IPR002470">
    <property type="entry name" value="Peptidase_S9A"/>
</dbReference>
<feature type="domain" description="Peptidase S9A N-terminal" evidence="6">
    <location>
        <begin position="6"/>
        <end position="418"/>
    </location>
</feature>
<dbReference type="Proteomes" id="UP000635726">
    <property type="component" value="Unassembled WGS sequence"/>
</dbReference>
<protein>
    <submittedName>
        <fullName evidence="7">Oligopeptidase B</fullName>
    </submittedName>
</protein>
<dbReference type="InterPro" id="IPR051543">
    <property type="entry name" value="Serine_Peptidase_S9A"/>
</dbReference>
<name>A0A917PQD4_9DEIO</name>
<dbReference type="SUPFAM" id="SSF53474">
    <property type="entry name" value="alpha/beta-Hydrolases"/>
    <property type="match status" value="1"/>
</dbReference>
<evidence type="ECO:0000256" key="1">
    <source>
        <dbReference type="ARBA" id="ARBA00005228"/>
    </source>
</evidence>
<accession>A0A917PQD4</accession>
<evidence type="ECO:0000259" key="5">
    <source>
        <dbReference type="Pfam" id="PF00326"/>
    </source>
</evidence>
<keyword evidence="4" id="KW-0720">Serine protease</keyword>
<reference evidence="7" key="2">
    <citation type="submission" date="2020-09" db="EMBL/GenBank/DDBJ databases">
        <authorList>
            <person name="Sun Q."/>
            <person name="Ohkuma M."/>
        </authorList>
    </citation>
    <scope>NUCLEOTIDE SEQUENCE</scope>
    <source>
        <strain evidence="7">JCM 14371</strain>
    </source>
</reference>
<dbReference type="AlphaFoldDB" id="A0A917PQD4"/>
<dbReference type="PRINTS" id="PR00862">
    <property type="entry name" value="PROLIGOPTASE"/>
</dbReference>
<comment type="caution">
    <text evidence="7">The sequence shown here is derived from an EMBL/GenBank/DDBJ whole genome shotgun (WGS) entry which is preliminary data.</text>
</comment>
<evidence type="ECO:0000256" key="3">
    <source>
        <dbReference type="ARBA" id="ARBA00022801"/>
    </source>
</evidence>
<sequence length="696" mass="76711">MRMIPPRAPREATVHREHGLERPDAYHWLKTDGRSSERVLSYLQAENAYLDAVLAPHAALVDELTRELRSHIQERDEVPPVQEGAWLYGTRTEEGQEYPVYLRRPAAGGPEEVLLDLNALRVREGHANVWVSGTRPSPDGRYWAYLLDTTGQEVFELRVLDTHSGQLAEVPLPGVSGWTLAWGADGRHLFYGTEDDTQRPDRVWRHEVGAGMAGDALLLHEPDPTFRVTLSGAANGESVLIGCAASLSTEWFWLDARDVSAVPQVVVPREAGVEYVLEDGGDHWLALTNAGGRREFGLVRLPKRAGLSWGDARDVLPYGEGRHLTDLRPFAGHLVLLGREEGFTQVWVLPRTPDAEGGDEGYGAARRVPFAEESHTVMLGGNRVFGARQARLRFTSLTRPVEHLDLDLDTLDLTLLKTTPVPGYDASQYVAERVWVEAQDGERVPVSVVRRRDTPLPAPTLLYGYGSYGISIDPAFSASRLPLLDRGWVWATAHIRGGSELGRRWYDAGRLTHKMNTFTDFVAAGEGLIRAGVARAGHLAAMGRSAGGLLMGAVLNLRPDLFRTAFVGVPFVDVLSTMLDASLPLTTGEYDEWGNPERREWYDVMAAYSPYDNLRGGTYPNVFVSGGLNDPRVAYWEPAKYAARLRDVMQDGSGTVVLRTHMGAGHGGSSGRFDALREVAEEYAFLLAVAEGEPTP</sequence>
<evidence type="ECO:0000313" key="8">
    <source>
        <dbReference type="Proteomes" id="UP000635726"/>
    </source>
</evidence>
<evidence type="ECO:0000259" key="6">
    <source>
        <dbReference type="Pfam" id="PF02897"/>
    </source>
</evidence>
<keyword evidence="3" id="KW-0378">Hydrolase</keyword>
<dbReference type="PROSITE" id="PS00708">
    <property type="entry name" value="PRO_ENDOPEP_SER"/>
    <property type="match status" value="1"/>
</dbReference>
<feature type="domain" description="Peptidase S9 prolyl oligopeptidase catalytic" evidence="5">
    <location>
        <begin position="475"/>
        <end position="690"/>
    </location>
</feature>
<reference evidence="7" key="1">
    <citation type="journal article" date="2014" name="Int. J. Syst. Evol. Microbiol.">
        <title>Complete genome sequence of Corynebacterium casei LMG S-19264T (=DSM 44701T), isolated from a smear-ripened cheese.</title>
        <authorList>
            <consortium name="US DOE Joint Genome Institute (JGI-PGF)"/>
            <person name="Walter F."/>
            <person name="Albersmeier A."/>
            <person name="Kalinowski J."/>
            <person name="Ruckert C."/>
        </authorList>
    </citation>
    <scope>NUCLEOTIDE SEQUENCE</scope>
    <source>
        <strain evidence="7">JCM 14371</strain>
    </source>
</reference>
<keyword evidence="2" id="KW-0645">Protease</keyword>
<dbReference type="PANTHER" id="PTHR11757:SF19">
    <property type="entry name" value="PROLYL ENDOPEPTIDASE-LIKE"/>
    <property type="match status" value="1"/>
</dbReference>
<dbReference type="Gene3D" id="2.130.10.120">
    <property type="entry name" value="Prolyl oligopeptidase, N-terminal domain"/>
    <property type="match status" value="1"/>
</dbReference>
<evidence type="ECO:0000256" key="2">
    <source>
        <dbReference type="ARBA" id="ARBA00022670"/>
    </source>
</evidence>
<dbReference type="InterPro" id="IPR029058">
    <property type="entry name" value="AB_hydrolase_fold"/>
</dbReference>
<dbReference type="PANTHER" id="PTHR11757">
    <property type="entry name" value="PROTEASE FAMILY S9A OLIGOPEPTIDASE"/>
    <property type="match status" value="1"/>
</dbReference>
<proteinExistence type="inferred from homology"/>
<dbReference type="Gene3D" id="3.40.50.1820">
    <property type="entry name" value="alpha/beta hydrolase"/>
    <property type="match status" value="1"/>
</dbReference>
<dbReference type="GO" id="GO:0004252">
    <property type="term" value="F:serine-type endopeptidase activity"/>
    <property type="evidence" value="ECO:0007669"/>
    <property type="project" value="InterPro"/>
</dbReference>
<dbReference type="Pfam" id="PF00326">
    <property type="entry name" value="Peptidase_S9"/>
    <property type="match status" value="1"/>
</dbReference>
<evidence type="ECO:0000256" key="4">
    <source>
        <dbReference type="ARBA" id="ARBA00022825"/>
    </source>
</evidence>
<dbReference type="InterPro" id="IPR023302">
    <property type="entry name" value="Pept_S9A_N"/>
</dbReference>
<dbReference type="InterPro" id="IPR002471">
    <property type="entry name" value="Pept_S9_AS"/>
</dbReference>
<dbReference type="GO" id="GO:0006508">
    <property type="term" value="P:proteolysis"/>
    <property type="evidence" value="ECO:0007669"/>
    <property type="project" value="UniProtKB-KW"/>
</dbReference>
<keyword evidence="8" id="KW-1185">Reference proteome</keyword>